<comment type="caution">
    <text evidence="2">The sequence shown here is derived from an EMBL/GenBank/DDBJ whole genome shotgun (WGS) entry which is preliminary data.</text>
</comment>
<dbReference type="SUPFAM" id="SSF55729">
    <property type="entry name" value="Acyl-CoA N-acyltransferases (Nat)"/>
    <property type="match status" value="1"/>
</dbReference>
<dbReference type="AlphaFoldDB" id="A0A934NVE0"/>
<evidence type="ECO:0000313" key="2">
    <source>
        <dbReference type="EMBL" id="MBJ8342251.1"/>
    </source>
</evidence>
<dbReference type="RefSeq" id="WP_199707626.1">
    <property type="nucleotide sequence ID" value="NZ_JAEMNV010000010.1"/>
</dbReference>
<organism evidence="2 3">
    <name type="scientific">Antrihabitans stalagmiti</name>
    <dbReference type="NCBI Taxonomy" id="2799499"/>
    <lineage>
        <taxon>Bacteria</taxon>
        <taxon>Bacillati</taxon>
        <taxon>Actinomycetota</taxon>
        <taxon>Actinomycetes</taxon>
        <taxon>Mycobacteriales</taxon>
        <taxon>Nocardiaceae</taxon>
        <taxon>Antrihabitans</taxon>
    </lineage>
</organism>
<name>A0A934NVE0_9NOCA</name>
<accession>A0A934NVE0</accession>
<proteinExistence type="predicted"/>
<dbReference type="Gene3D" id="3.40.630.30">
    <property type="match status" value="1"/>
</dbReference>
<feature type="domain" description="N-acetyltransferase" evidence="1">
    <location>
        <begin position="10"/>
        <end position="164"/>
    </location>
</feature>
<dbReference type="InterPro" id="IPR016181">
    <property type="entry name" value="Acyl_CoA_acyltransferase"/>
</dbReference>
<gene>
    <name evidence="2" type="ORF">JGU71_25495</name>
</gene>
<dbReference type="InterPro" id="IPR000182">
    <property type="entry name" value="GNAT_dom"/>
</dbReference>
<dbReference type="Proteomes" id="UP000655868">
    <property type="component" value="Unassembled WGS sequence"/>
</dbReference>
<dbReference type="CDD" id="cd04301">
    <property type="entry name" value="NAT_SF"/>
    <property type="match status" value="1"/>
</dbReference>
<keyword evidence="3" id="KW-1185">Reference proteome</keyword>
<dbReference type="GO" id="GO:0016747">
    <property type="term" value="F:acyltransferase activity, transferring groups other than amino-acyl groups"/>
    <property type="evidence" value="ECO:0007669"/>
    <property type="project" value="InterPro"/>
</dbReference>
<sequence length="173" mass="19491">MWRIDVLTDALLRDAAECHIECWREAYRGIVPDHVLDAFDVDRRADSWRRQQRAAPNPTYLCLEDDGERTRVVGFANAGPARHGEQPAELELHSLYVRRSHYGTGAGAALMTHAIGESACFLWVFEQNLRARAFYRRHGFADDGTSRVDAITIATQIRMTRSGPAAPTDSVHQ</sequence>
<reference evidence="2" key="1">
    <citation type="submission" date="2020-12" db="EMBL/GenBank/DDBJ databases">
        <title>Antrihabitans popcorni sp. nov. and Antrihabitans auranticaus sp. nov., isolated from a larva cave.</title>
        <authorList>
            <person name="Lee S.D."/>
            <person name="Kim I.S."/>
        </authorList>
    </citation>
    <scope>NUCLEOTIDE SEQUENCE</scope>
    <source>
        <strain evidence="2">YC3-6</strain>
    </source>
</reference>
<dbReference type="EMBL" id="JAEMNV010000010">
    <property type="protein sequence ID" value="MBJ8342251.1"/>
    <property type="molecule type" value="Genomic_DNA"/>
</dbReference>
<dbReference type="Pfam" id="PF00583">
    <property type="entry name" value="Acetyltransf_1"/>
    <property type="match status" value="1"/>
</dbReference>
<evidence type="ECO:0000313" key="3">
    <source>
        <dbReference type="Proteomes" id="UP000655868"/>
    </source>
</evidence>
<protein>
    <submittedName>
        <fullName evidence="2">GNAT family N-acetyltransferase</fullName>
    </submittedName>
</protein>
<evidence type="ECO:0000259" key="1">
    <source>
        <dbReference type="PROSITE" id="PS51186"/>
    </source>
</evidence>
<dbReference type="PROSITE" id="PS51186">
    <property type="entry name" value="GNAT"/>
    <property type="match status" value="1"/>
</dbReference>